<keyword evidence="2" id="KW-0812">Transmembrane</keyword>
<feature type="transmembrane region" description="Helical" evidence="2">
    <location>
        <begin position="456"/>
        <end position="475"/>
    </location>
</feature>
<sequence>LTRSRRLQTYRAALNGDWAVAKSIYDVYEGEIGIAIAKRGDTALRIAAAGKYIEFLKELVKIMEAEDLAKPNKHGGTALSMLLHLEGRVMMKHNRSIAMVRDHNQTLPIDVAASLGHKDMPICMVSMNMLLPDVALQLCRDRPKLATLRAGDCETPLHALARKNLTSSNFINQNQRGIFRRCFNLGAEDVEVQRLQALKLVERLCGKVALLSDSEISRLISKPGALIFDAAKQGNVGFLLILTREYPNLHISYRRFESSGAHLQTRNNILHLAAMLPPQDRLNIVSGAALQMQREFCEKVVQRGFAEAKNREGLTPRALFTKEHKDLRETGEKWMKDTATSCMFVATLIATVVFVAAFTVPRSNREDTGFPFFLEKFSENFSFKIFAISDAISLVSSSASVVNFLSILTPRYAEEDFLRLLPRKLLLGLATLFISVAAMMVVFSTTFFILLAQETLWIAILVSVIASTPVILFIWQHFRLFYDVLRSTLFRKEGETSERQNNTKIFNAHWEIQCTCSTNAVIKNLRKSFFPEEQTWSSSSGDGSFLNSSRPDKMKDFGRQGNEK</sequence>
<dbReference type="InterPro" id="IPR036770">
    <property type="entry name" value="Ankyrin_rpt-contain_sf"/>
</dbReference>
<evidence type="ECO:0000256" key="2">
    <source>
        <dbReference type="SAM" id="Phobius"/>
    </source>
</evidence>
<dbReference type="PANTHER" id="PTHR24177">
    <property type="entry name" value="CASKIN"/>
    <property type="match status" value="1"/>
</dbReference>
<name>A0A067GFB5_CITSI</name>
<keyword evidence="2" id="KW-1133">Transmembrane helix</keyword>
<dbReference type="Gene3D" id="1.25.40.20">
    <property type="entry name" value="Ankyrin repeat-containing domain"/>
    <property type="match status" value="1"/>
</dbReference>
<keyword evidence="5" id="KW-1185">Reference proteome</keyword>
<dbReference type="Proteomes" id="UP000027120">
    <property type="component" value="Unassembled WGS sequence"/>
</dbReference>
<dbReference type="EMBL" id="KK784880">
    <property type="protein sequence ID" value="KDO77340.1"/>
    <property type="molecule type" value="Genomic_DNA"/>
</dbReference>
<feature type="non-terminal residue" evidence="4">
    <location>
        <position position="1"/>
    </location>
</feature>
<feature type="transmembrane region" description="Helical" evidence="2">
    <location>
        <begin position="381"/>
        <end position="405"/>
    </location>
</feature>
<dbReference type="InterPro" id="IPR026961">
    <property type="entry name" value="PGG_dom"/>
</dbReference>
<dbReference type="STRING" id="2711.A0A067GFB5"/>
<feature type="transmembrane region" description="Helical" evidence="2">
    <location>
        <begin position="425"/>
        <end position="450"/>
    </location>
</feature>
<accession>A0A067GFB5</accession>
<dbReference type="AlphaFoldDB" id="A0A067GFB5"/>
<dbReference type="SUPFAM" id="SSF48403">
    <property type="entry name" value="Ankyrin repeat"/>
    <property type="match status" value="1"/>
</dbReference>
<feature type="region of interest" description="Disordered" evidence="1">
    <location>
        <begin position="533"/>
        <end position="564"/>
    </location>
</feature>
<dbReference type="GO" id="GO:0016020">
    <property type="term" value="C:membrane"/>
    <property type="evidence" value="ECO:0000318"/>
    <property type="project" value="GO_Central"/>
</dbReference>
<dbReference type="Pfam" id="PF13962">
    <property type="entry name" value="PGG"/>
    <property type="match status" value="1"/>
</dbReference>
<dbReference type="PANTHER" id="PTHR24177:SF434">
    <property type="entry name" value="PGG DOMAIN-CONTAINING PROTEIN"/>
    <property type="match status" value="1"/>
</dbReference>
<protein>
    <recommendedName>
        <fullName evidence="3">PGG domain-containing protein</fullName>
    </recommendedName>
</protein>
<feature type="compositionally biased region" description="Low complexity" evidence="1">
    <location>
        <begin position="537"/>
        <end position="549"/>
    </location>
</feature>
<evidence type="ECO:0000313" key="4">
    <source>
        <dbReference type="EMBL" id="KDO77340.1"/>
    </source>
</evidence>
<keyword evidence="2" id="KW-0472">Membrane</keyword>
<feature type="domain" description="PGG" evidence="3">
    <location>
        <begin position="332"/>
        <end position="448"/>
    </location>
</feature>
<feature type="compositionally biased region" description="Basic and acidic residues" evidence="1">
    <location>
        <begin position="550"/>
        <end position="564"/>
    </location>
</feature>
<reference evidence="4 5" key="1">
    <citation type="submission" date="2014-04" db="EMBL/GenBank/DDBJ databases">
        <authorList>
            <consortium name="International Citrus Genome Consortium"/>
            <person name="Gmitter F."/>
            <person name="Chen C."/>
            <person name="Farmerie W."/>
            <person name="Harkins T."/>
            <person name="Desany B."/>
            <person name="Mohiuddin M."/>
            <person name="Kodira C."/>
            <person name="Borodovsky M."/>
            <person name="Lomsadze A."/>
            <person name="Burns P."/>
            <person name="Jenkins J."/>
            <person name="Prochnik S."/>
            <person name="Shu S."/>
            <person name="Chapman J."/>
            <person name="Pitluck S."/>
            <person name="Schmutz J."/>
            <person name="Rokhsar D."/>
        </authorList>
    </citation>
    <scope>NUCLEOTIDE SEQUENCE</scope>
</reference>
<evidence type="ECO:0000256" key="1">
    <source>
        <dbReference type="SAM" id="MobiDB-lite"/>
    </source>
</evidence>
<evidence type="ECO:0000313" key="5">
    <source>
        <dbReference type="Proteomes" id="UP000027120"/>
    </source>
</evidence>
<proteinExistence type="predicted"/>
<organism evidence="4 5">
    <name type="scientific">Citrus sinensis</name>
    <name type="common">Sweet orange</name>
    <name type="synonym">Citrus aurantium var. sinensis</name>
    <dbReference type="NCBI Taxonomy" id="2711"/>
    <lineage>
        <taxon>Eukaryota</taxon>
        <taxon>Viridiplantae</taxon>
        <taxon>Streptophyta</taxon>
        <taxon>Embryophyta</taxon>
        <taxon>Tracheophyta</taxon>
        <taxon>Spermatophyta</taxon>
        <taxon>Magnoliopsida</taxon>
        <taxon>eudicotyledons</taxon>
        <taxon>Gunneridae</taxon>
        <taxon>Pentapetalae</taxon>
        <taxon>rosids</taxon>
        <taxon>malvids</taxon>
        <taxon>Sapindales</taxon>
        <taxon>Rutaceae</taxon>
        <taxon>Aurantioideae</taxon>
        <taxon>Citrus</taxon>
    </lineage>
</organism>
<evidence type="ECO:0000259" key="3">
    <source>
        <dbReference type="Pfam" id="PF13962"/>
    </source>
</evidence>
<gene>
    <name evidence="4" type="ORF">CISIN_1g043183mg</name>
</gene>
<feature type="transmembrane region" description="Helical" evidence="2">
    <location>
        <begin position="342"/>
        <end position="361"/>
    </location>
</feature>